<evidence type="ECO:0008006" key="4">
    <source>
        <dbReference type="Google" id="ProtNLM"/>
    </source>
</evidence>
<evidence type="ECO:0000313" key="2">
    <source>
        <dbReference type="EMBL" id="MDI7921158.1"/>
    </source>
</evidence>
<organism evidence="2 3">
    <name type="scientific">Ferirhizobium litorale</name>
    <dbReference type="NCBI Taxonomy" id="2927786"/>
    <lineage>
        <taxon>Bacteria</taxon>
        <taxon>Pseudomonadati</taxon>
        <taxon>Pseudomonadota</taxon>
        <taxon>Alphaproteobacteria</taxon>
        <taxon>Hyphomicrobiales</taxon>
        <taxon>Rhizobiaceae</taxon>
        <taxon>Ferirhizobium</taxon>
    </lineage>
</organism>
<sequence>MNKLVVAAIAAGISLTSFCSVVYADPFLMTPAIDGAVKGFTGDRFLVKLLKPSGAGDLSAEAAAEKNTPAYQALQASIDANKGLAKQLEAQNVEINNIVAAEVATDGSLVFYVQ</sequence>
<evidence type="ECO:0000256" key="1">
    <source>
        <dbReference type="SAM" id="SignalP"/>
    </source>
</evidence>
<evidence type="ECO:0000313" key="3">
    <source>
        <dbReference type="Proteomes" id="UP001161580"/>
    </source>
</evidence>
<gene>
    <name evidence="2" type="ORF">MRS75_03565</name>
</gene>
<comment type="caution">
    <text evidence="2">The sequence shown here is derived from an EMBL/GenBank/DDBJ whole genome shotgun (WGS) entry which is preliminary data.</text>
</comment>
<reference evidence="2" key="1">
    <citation type="submission" date="2022-03" db="EMBL/GenBank/DDBJ databases">
        <title>Fererhizobium litorale gen. nov., sp. nov., isolated from sandy sediments of the Sea of Japan seashore.</title>
        <authorList>
            <person name="Romanenko L."/>
            <person name="Kurilenko V."/>
            <person name="Otstavnykh N."/>
            <person name="Svetashev V."/>
            <person name="Tekutyeva L."/>
            <person name="Isaeva M."/>
            <person name="Mikhailov V."/>
        </authorList>
    </citation>
    <scope>NUCLEOTIDE SEQUENCE</scope>
    <source>
        <strain evidence="2">KMM 9576</strain>
    </source>
</reference>
<dbReference type="EMBL" id="JALDYZ010000002">
    <property type="protein sequence ID" value="MDI7921158.1"/>
    <property type="molecule type" value="Genomic_DNA"/>
</dbReference>
<dbReference type="AlphaFoldDB" id="A0AAE3QBX4"/>
<name>A0AAE3QBX4_9HYPH</name>
<dbReference type="RefSeq" id="WP_311785342.1">
    <property type="nucleotide sequence ID" value="NZ_JALDYY010000002.1"/>
</dbReference>
<keyword evidence="1" id="KW-0732">Signal</keyword>
<feature type="chain" id="PRO_5042206098" description="DUF541 domain-containing protein" evidence="1">
    <location>
        <begin position="25"/>
        <end position="114"/>
    </location>
</feature>
<feature type="signal peptide" evidence="1">
    <location>
        <begin position="1"/>
        <end position="24"/>
    </location>
</feature>
<proteinExistence type="predicted"/>
<dbReference type="Proteomes" id="UP001161580">
    <property type="component" value="Unassembled WGS sequence"/>
</dbReference>
<accession>A0AAE3QBX4</accession>
<protein>
    <recommendedName>
        <fullName evidence="4">DUF541 domain-containing protein</fullName>
    </recommendedName>
</protein>
<keyword evidence="3" id="KW-1185">Reference proteome</keyword>